<dbReference type="SMART" id="SM00338">
    <property type="entry name" value="BRLZ"/>
    <property type="match status" value="1"/>
</dbReference>
<reference evidence="4" key="1">
    <citation type="journal article" date="2011" name="PLoS Biol.">
        <title>Gene gain and loss during evolution of obligate parasitism in the white rust pathogen of Arabidopsis thaliana.</title>
        <authorList>
            <person name="Kemen E."/>
            <person name="Gardiner A."/>
            <person name="Schultz-Larsen T."/>
            <person name="Kemen A.C."/>
            <person name="Balmuth A.L."/>
            <person name="Robert-Seilaniantz A."/>
            <person name="Bailey K."/>
            <person name="Holub E."/>
            <person name="Studholme D.J."/>
            <person name="Maclean D."/>
            <person name="Jones J.D."/>
        </authorList>
    </citation>
    <scope>NUCLEOTIDE SEQUENCE</scope>
</reference>
<evidence type="ECO:0000259" key="3">
    <source>
        <dbReference type="PROSITE" id="PS50217"/>
    </source>
</evidence>
<sequence>MTATNLSSITPHAHYKPHSPSIKSEEISSESNHCTLNSCTLSGPSRFMSSSSSSSTILKSSELTTSTPSARKDGHTSTLYIPQPSSSCKAQRAVRRDVVNARRDKRKQSHGVVSSPSDLCEDEMIQDFDQSKTKRNKLTANETDACSLFLNDINVFDEKTEERLREMEAQMNEFDSESKEAKKKRRLIRNRMSAQLHRERKKAYVGHLEQELKAKDEKLQTLTQQLAKMAKEHQELQQRIQAFENLRSNPFQNEAHGLDSLFRDSSNWKNADEKHHSLDKKDHHLMGFDSSLLECDANAHVSNWPASSDYALPEAFSSQWEPSTSPDIMFEYNCDHEVAVAANTVASVSPKKNIAMMMAVILSVSFFGDCANFFNKLASGSKFSYIFDANSPTHFSQFNVASRILASLEKTTWKEYRDPGTWTGNADTSKNSEGMSPSLKSEVDVDQAEGNVVDTKDPVDILEEKTGNDNLITTLHDSLEDFFESTLTNTLFLDEECTKNSSPRSFTDSTDGESDEENPKKCVNPEPRASAMHLNEKIASLWSEKHQVLMTMTDRTHSMQHRSLGDFAQMVAIFGKSMRPSSVSAKMQTDEAVQLLRSGADTVTFLYPIQALMNTFGADVNEHTLPGTIDGEKALYVEVCCQLRQELG</sequence>
<feature type="coiled-coil region" evidence="1">
    <location>
        <begin position="157"/>
        <end position="246"/>
    </location>
</feature>
<feature type="compositionally biased region" description="Polar residues" evidence="2">
    <location>
        <begin position="422"/>
        <end position="439"/>
    </location>
</feature>
<feature type="region of interest" description="Disordered" evidence="2">
    <location>
        <begin position="50"/>
        <end position="118"/>
    </location>
</feature>
<organism evidence="4">
    <name type="scientific">Albugo laibachii Nc14</name>
    <dbReference type="NCBI Taxonomy" id="890382"/>
    <lineage>
        <taxon>Eukaryota</taxon>
        <taxon>Sar</taxon>
        <taxon>Stramenopiles</taxon>
        <taxon>Oomycota</taxon>
        <taxon>Peronosporomycetes</taxon>
        <taxon>Albuginales</taxon>
        <taxon>Albuginaceae</taxon>
        <taxon>Albugo</taxon>
    </lineage>
</organism>
<feature type="region of interest" description="Disordered" evidence="2">
    <location>
        <begin position="498"/>
        <end position="528"/>
    </location>
</feature>
<feature type="compositionally biased region" description="Low complexity" evidence="2">
    <location>
        <begin position="50"/>
        <end position="67"/>
    </location>
</feature>
<protein>
    <submittedName>
        <fullName evidence="4">BZIP transcription factor putative</fullName>
    </submittedName>
</protein>
<keyword evidence="1" id="KW-0175">Coiled coil</keyword>
<feature type="domain" description="BZIP" evidence="3">
    <location>
        <begin position="180"/>
        <end position="243"/>
    </location>
</feature>
<dbReference type="AlphaFoldDB" id="F0WFT3"/>
<dbReference type="SUPFAM" id="SSF57959">
    <property type="entry name" value="Leucine zipper domain"/>
    <property type="match status" value="1"/>
</dbReference>
<dbReference type="PANTHER" id="PTHR37616:SF2">
    <property type="entry name" value="BZIP DOMAIN-CONTAINING PROTEIN"/>
    <property type="match status" value="1"/>
</dbReference>
<dbReference type="PANTHER" id="PTHR37616">
    <property type="entry name" value="BZIP TRANSCRIPTION FACTOR 60-LIKE"/>
    <property type="match status" value="1"/>
</dbReference>
<dbReference type="PROSITE" id="PS50217">
    <property type="entry name" value="BZIP"/>
    <property type="match status" value="1"/>
</dbReference>
<feature type="region of interest" description="Disordered" evidence="2">
    <location>
        <begin position="418"/>
        <end position="445"/>
    </location>
</feature>
<dbReference type="EMBL" id="FR824130">
    <property type="protein sequence ID" value="CCA20067.1"/>
    <property type="molecule type" value="Genomic_DNA"/>
</dbReference>
<evidence type="ECO:0000313" key="4">
    <source>
        <dbReference type="EMBL" id="CCA20067.1"/>
    </source>
</evidence>
<name>F0WFT3_9STRA</name>
<dbReference type="InterPro" id="IPR046347">
    <property type="entry name" value="bZIP_sf"/>
</dbReference>
<feature type="compositionally biased region" description="Polar residues" evidence="2">
    <location>
        <begin position="1"/>
        <end position="10"/>
    </location>
</feature>
<feature type="compositionally biased region" description="Polar residues" evidence="2">
    <location>
        <begin position="499"/>
        <end position="509"/>
    </location>
</feature>
<accession>F0WFT3</accession>
<dbReference type="Gene3D" id="1.20.5.170">
    <property type="match status" value="1"/>
</dbReference>
<evidence type="ECO:0000256" key="1">
    <source>
        <dbReference type="SAM" id="Coils"/>
    </source>
</evidence>
<feature type="region of interest" description="Disordered" evidence="2">
    <location>
        <begin position="1"/>
        <end position="29"/>
    </location>
</feature>
<gene>
    <name evidence="4" type="primary">AlNc14C85G5468</name>
    <name evidence="4" type="ORF">ALNC14_062100</name>
</gene>
<dbReference type="HOGENOM" id="CLU_032960_0_0_1"/>
<dbReference type="CDD" id="cd14686">
    <property type="entry name" value="bZIP"/>
    <property type="match status" value="1"/>
</dbReference>
<evidence type="ECO:0000256" key="2">
    <source>
        <dbReference type="SAM" id="MobiDB-lite"/>
    </source>
</evidence>
<dbReference type="GO" id="GO:0003700">
    <property type="term" value="F:DNA-binding transcription factor activity"/>
    <property type="evidence" value="ECO:0007669"/>
    <property type="project" value="InterPro"/>
</dbReference>
<feature type="compositionally biased region" description="Polar residues" evidence="2">
    <location>
        <begin position="76"/>
        <end position="89"/>
    </location>
</feature>
<proteinExistence type="predicted"/>
<reference evidence="4" key="2">
    <citation type="submission" date="2011-02" db="EMBL/GenBank/DDBJ databases">
        <authorList>
            <person name="MacLean D."/>
        </authorList>
    </citation>
    <scope>NUCLEOTIDE SEQUENCE</scope>
</reference>
<dbReference type="InterPro" id="IPR004827">
    <property type="entry name" value="bZIP"/>
</dbReference>
<dbReference type="Pfam" id="PF00170">
    <property type="entry name" value="bZIP_1"/>
    <property type="match status" value="1"/>
</dbReference>